<sequence>MSLTQKTITGIIWNVAEQVARKGTGVIITLLLARFLVPADFGLIAMMAVFLAVAQSLMNSGFKQALIRFKDARQVDFNTAFYANVSLGIISYLLLFLAAPFISEFYNEPRLTLLVRVAGLNIIIHSFEIVQSAVLSRKLNFKAQLQATLPAGIISGLIAVAMAYAGLGVWALIFQILLSSLLITVFLWKIQGWRPSLSFSKESLKSMYSFGYKLFLSGLLNTIFLNLYIVVIAKLFAASIAGQYFFAKKIKDIVNSQLVSSIQTVTYPALASIQDDDKRLKAGYRKVIQITTFILFPSMLLLAALARPLFMVLLPDKWLPAVPYLQLMCLGGVMFPLHTINLNILQVKGRSDLFLYLEIIKKTLTVIILYISYRYGVTGILIGQIIGSVLAYIPNSYFSAKLINYSALEQIADVLPSLGLSVVVALLIVAADSLTYWPAIVGLIVFGLAAVGLYLAGAHVLKLQPYWVAREMLVRFIFQKGDKSEKIL</sequence>
<dbReference type="Proteomes" id="UP000553343">
    <property type="component" value="Unassembled WGS sequence"/>
</dbReference>
<keyword evidence="4 7" id="KW-0812">Transmembrane</keyword>
<feature type="transmembrane region" description="Helical" evidence="7">
    <location>
        <begin position="114"/>
        <end position="135"/>
    </location>
</feature>
<keyword evidence="9" id="KW-1185">Reference proteome</keyword>
<feature type="transmembrane region" description="Helical" evidence="7">
    <location>
        <begin position="172"/>
        <end position="190"/>
    </location>
</feature>
<dbReference type="PANTHER" id="PTHR30250:SF10">
    <property type="entry name" value="LIPOPOLYSACCHARIDE BIOSYNTHESIS PROTEIN WZXC"/>
    <property type="match status" value="1"/>
</dbReference>
<evidence type="ECO:0000256" key="1">
    <source>
        <dbReference type="ARBA" id="ARBA00004651"/>
    </source>
</evidence>
<comment type="caution">
    <text evidence="8">The sequence shown here is derived from an EMBL/GenBank/DDBJ whole genome shotgun (WGS) entry which is preliminary data.</text>
</comment>
<reference evidence="8 9" key="1">
    <citation type="submission" date="2020-06" db="EMBL/GenBank/DDBJ databases">
        <title>High-quality draft genome of sulfate reducer Desulfobacter latus type strain AcrS2 isolated from marine sediment.</title>
        <authorList>
            <person name="Hoppe M."/>
            <person name="Larsen C.K."/>
            <person name="Marshall I.P.G."/>
            <person name="Schramm A."/>
            <person name="Marietou A.G."/>
        </authorList>
    </citation>
    <scope>NUCLEOTIDE SEQUENCE [LARGE SCALE GENOMIC DNA]</scope>
    <source>
        <strain evidence="8 9">AcRS2</strain>
    </source>
</reference>
<feature type="transmembrane region" description="Helical" evidence="7">
    <location>
        <begin position="321"/>
        <end position="341"/>
    </location>
</feature>
<gene>
    <name evidence="8" type="ORF">HXW94_12465</name>
</gene>
<evidence type="ECO:0000256" key="5">
    <source>
        <dbReference type="ARBA" id="ARBA00022989"/>
    </source>
</evidence>
<keyword evidence="5 7" id="KW-1133">Transmembrane helix</keyword>
<organism evidence="8 9">
    <name type="scientific">Desulfobacter latus</name>
    <dbReference type="NCBI Taxonomy" id="2292"/>
    <lineage>
        <taxon>Bacteria</taxon>
        <taxon>Pseudomonadati</taxon>
        <taxon>Thermodesulfobacteriota</taxon>
        <taxon>Desulfobacteria</taxon>
        <taxon>Desulfobacterales</taxon>
        <taxon>Desulfobacteraceae</taxon>
        <taxon>Desulfobacter</taxon>
    </lineage>
</organism>
<feature type="transmembrane region" description="Helical" evidence="7">
    <location>
        <begin position="210"/>
        <end position="233"/>
    </location>
</feature>
<accession>A0A850TB02</accession>
<evidence type="ECO:0000313" key="8">
    <source>
        <dbReference type="EMBL" id="NWH05788.1"/>
    </source>
</evidence>
<dbReference type="EMBL" id="JACADJ010000046">
    <property type="protein sequence ID" value="NWH05788.1"/>
    <property type="molecule type" value="Genomic_DNA"/>
</dbReference>
<evidence type="ECO:0000313" key="9">
    <source>
        <dbReference type="Proteomes" id="UP000553343"/>
    </source>
</evidence>
<proteinExistence type="inferred from homology"/>
<protein>
    <submittedName>
        <fullName evidence="8">Lipopolysaccharide biosynthesis protein</fullName>
    </submittedName>
</protein>
<evidence type="ECO:0000256" key="2">
    <source>
        <dbReference type="ARBA" id="ARBA00007430"/>
    </source>
</evidence>
<keyword evidence="3" id="KW-1003">Cell membrane</keyword>
<evidence type="ECO:0000256" key="6">
    <source>
        <dbReference type="ARBA" id="ARBA00023136"/>
    </source>
</evidence>
<dbReference type="GO" id="GO:0005886">
    <property type="term" value="C:plasma membrane"/>
    <property type="evidence" value="ECO:0007669"/>
    <property type="project" value="UniProtKB-SubCell"/>
</dbReference>
<dbReference type="Pfam" id="PF13440">
    <property type="entry name" value="Polysacc_synt_3"/>
    <property type="match status" value="1"/>
</dbReference>
<comment type="subcellular location">
    <subcellularLocation>
        <location evidence="1">Cell membrane</location>
        <topology evidence="1">Multi-pass membrane protein</topology>
    </subcellularLocation>
</comment>
<name>A0A850TB02_9BACT</name>
<feature type="transmembrane region" description="Helical" evidence="7">
    <location>
        <begin position="147"/>
        <end position="166"/>
    </location>
</feature>
<feature type="transmembrane region" description="Helical" evidence="7">
    <location>
        <begin position="293"/>
        <end position="315"/>
    </location>
</feature>
<feature type="transmembrane region" description="Helical" evidence="7">
    <location>
        <begin position="410"/>
        <end position="430"/>
    </location>
</feature>
<feature type="transmembrane region" description="Helical" evidence="7">
    <location>
        <begin position="436"/>
        <end position="456"/>
    </location>
</feature>
<evidence type="ECO:0000256" key="4">
    <source>
        <dbReference type="ARBA" id="ARBA00022692"/>
    </source>
</evidence>
<dbReference type="AlphaFoldDB" id="A0A850TB02"/>
<keyword evidence="6 7" id="KW-0472">Membrane</keyword>
<feature type="transmembrane region" description="Helical" evidence="7">
    <location>
        <begin position="79"/>
        <end position="102"/>
    </location>
</feature>
<evidence type="ECO:0000256" key="7">
    <source>
        <dbReference type="SAM" id="Phobius"/>
    </source>
</evidence>
<dbReference type="InterPro" id="IPR050833">
    <property type="entry name" value="Poly_Biosynth_Transport"/>
</dbReference>
<comment type="similarity">
    <text evidence="2">Belongs to the polysaccharide synthase family.</text>
</comment>
<evidence type="ECO:0000256" key="3">
    <source>
        <dbReference type="ARBA" id="ARBA00022475"/>
    </source>
</evidence>
<dbReference type="PANTHER" id="PTHR30250">
    <property type="entry name" value="PST FAMILY PREDICTED COLANIC ACID TRANSPORTER"/>
    <property type="match status" value="1"/>
</dbReference>
<dbReference type="CDD" id="cd13127">
    <property type="entry name" value="MATE_tuaB_like"/>
    <property type="match status" value="1"/>
</dbReference>
<feature type="transmembrane region" description="Helical" evidence="7">
    <location>
        <begin position="41"/>
        <end position="58"/>
    </location>
</feature>